<dbReference type="PANTHER" id="PTHR43775:SF13">
    <property type="entry name" value="POLYKETIDE SYNTHASE 1"/>
    <property type="match status" value="1"/>
</dbReference>
<evidence type="ECO:0000259" key="10">
    <source>
        <dbReference type="PROSITE" id="PS52004"/>
    </source>
</evidence>
<dbReference type="Gene3D" id="3.40.47.10">
    <property type="match status" value="1"/>
</dbReference>
<dbReference type="InterPro" id="IPR036291">
    <property type="entry name" value="NAD(P)-bd_dom_sf"/>
</dbReference>
<dbReference type="Pfam" id="PF23114">
    <property type="entry name" value="NAD-bd_HRPKS_sdrA"/>
    <property type="match status" value="1"/>
</dbReference>
<dbReference type="PANTHER" id="PTHR43775">
    <property type="entry name" value="FATTY ACID SYNTHASE"/>
    <property type="match status" value="1"/>
</dbReference>
<dbReference type="FunFam" id="3.40.366.10:FF:000002">
    <property type="entry name" value="Probable polyketide synthase 2"/>
    <property type="match status" value="1"/>
</dbReference>
<dbReference type="GO" id="GO:0031177">
    <property type="term" value="F:phosphopantetheine binding"/>
    <property type="evidence" value="ECO:0007669"/>
    <property type="project" value="InterPro"/>
</dbReference>
<dbReference type="Proteomes" id="UP000664534">
    <property type="component" value="Unassembled WGS sequence"/>
</dbReference>
<dbReference type="SUPFAM" id="SSF47336">
    <property type="entry name" value="ACP-like"/>
    <property type="match status" value="1"/>
</dbReference>
<dbReference type="SMART" id="SM00827">
    <property type="entry name" value="PKS_AT"/>
    <property type="match status" value="1"/>
</dbReference>
<evidence type="ECO:0000256" key="4">
    <source>
        <dbReference type="ARBA" id="ARBA00022857"/>
    </source>
</evidence>
<name>A0A8H3IHA2_9LECA</name>
<feature type="region of interest" description="C-terminal hotdog fold" evidence="8">
    <location>
        <begin position="1149"/>
        <end position="1309"/>
    </location>
</feature>
<keyword evidence="4" id="KW-0521">NADP</keyword>
<dbReference type="CDD" id="cd02440">
    <property type="entry name" value="AdoMet_MTases"/>
    <property type="match status" value="1"/>
</dbReference>
<dbReference type="CDD" id="cd00833">
    <property type="entry name" value="PKS"/>
    <property type="match status" value="1"/>
</dbReference>
<dbReference type="SUPFAM" id="SSF53335">
    <property type="entry name" value="S-adenosyl-L-methionine-dependent methyltransferases"/>
    <property type="match status" value="1"/>
</dbReference>
<dbReference type="Pfam" id="PF23297">
    <property type="entry name" value="ACP_SdgA_C"/>
    <property type="match status" value="1"/>
</dbReference>
<dbReference type="InterPro" id="IPR011032">
    <property type="entry name" value="GroES-like_sf"/>
</dbReference>
<dbReference type="InterPro" id="IPR016039">
    <property type="entry name" value="Thiolase-like"/>
</dbReference>
<dbReference type="SUPFAM" id="SSF52151">
    <property type="entry name" value="FabD/lysophospholipase-like"/>
    <property type="match status" value="1"/>
</dbReference>
<dbReference type="Pfam" id="PF16197">
    <property type="entry name" value="KAsynt_C_assoc"/>
    <property type="match status" value="1"/>
</dbReference>
<dbReference type="InterPro" id="IPR049552">
    <property type="entry name" value="PKS_DH_N"/>
</dbReference>
<evidence type="ECO:0000259" key="11">
    <source>
        <dbReference type="PROSITE" id="PS52019"/>
    </source>
</evidence>
<dbReference type="SMART" id="SM00822">
    <property type="entry name" value="PKS_KR"/>
    <property type="match status" value="1"/>
</dbReference>
<dbReference type="CDD" id="cd05195">
    <property type="entry name" value="enoyl_red"/>
    <property type="match status" value="1"/>
</dbReference>
<dbReference type="PROSITE" id="PS00606">
    <property type="entry name" value="KS3_1"/>
    <property type="match status" value="1"/>
</dbReference>
<dbReference type="SMART" id="SM00826">
    <property type="entry name" value="PKS_DH"/>
    <property type="match status" value="1"/>
</dbReference>
<dbReference type="InterPro" id="IPR049551">
    <property type="entry name" value="PKS_DH_C"/>
</dbReference>
<dbReference type="SUPFAM" id="SSF55048">
    <property type="entry name" value="Probable ACP-binding domain of malonyl-CoA ACP transacylase"/>
    <property type="match status" value="1"/>
</dbReference>
<evidence type="ECO:0000256" key="8">
    <source>
        <dbReference type="PROSITE-ProRule" id="PRU01363"/>
    </source>
</evidence>
<dbReference type="InterPro" id="IPR020841">
    <property type="entry name" value="PKS_Beta-ketoAc_synthase_dom"/>
</dbReference>
<feature type="domain" description="PKS/mFAS DH" evidence="11">
    <location>
        <begin position="982"/>
        <end position="1309"/>
    </location>
</feature>
<dbReference type="Gene3D" id="3.40.50.150">
    <property type="entry name" value="Vaccinia Virus protein VP39"/>
    <property type="match status" value="1"/>
</dbReference>
<dbReference type="InterPro" id="IPR009081">
    <property type="entry name" value="PP-bd_ACP"/>
</dbReference>
<evidence type="ECO:0000256" key="2">
    <source>
        <dbReference type="ARBA" id="ARBA00022553"/>
    </source>
</evidence>
<dbReference type="Gene3D" id="3.10.129.110">
    <property type="entry name" value="Polyketide synthase dehydratase"/>
    <property type="match status" value="1"/>
</dbReference>
<keyword evidence="6" id="KW-0511">Multifunctional enzyme</keyword>
<dbReference type="InterPro" id="IPR014030">
    <property type="entry name" value="Ketoacyl_synth_N"/>
</dbReference>
<evidence type="ECO:0000313" key="12">
    <source>
        <dbReference type="EMBL" id="CAF9918683.1"/>
    </source>
</evidence>
<dbReference type="PROSITE" id="PS50075">
    <property type="entry name" value="CARRIER"/>
    <property type="match status" value="1"/>
</dbReference>
<dbReference type="GO" id="GO:1901336">
    <property type="term" value="P:lactone biosynthetic process"/>
    <property type="evidence" value="ECO:0007669"/>
    <property type="project" value="UniProtKB-ARBA"/>
</dbReference>
<dbReference type="InterPro" id="IPR013968">
    <property type="entry name" value="PKS_KR"/>
</dbReference>
<dbReference type="Pfam" id="PF21089">
    <property type="entry name" value="PKS_DH_N"/>
    <property type="match status" value="1"/>
</dbReference>
<dbReference type="GO" id="GO:0030639">
    <property type="term" value="P:polyketide biosynthetic process"/>
    <property type="evidence" value="ECO:0007669"/>
    <property type="project" value="UniProtKB-ARBA"/>
</dbReference>
<dbReference type="SUPFAM" id="SSF53901">
    <property type="entry name" value="Thiolase-like"/>
    <property type="match status" value="1"/>
</dbReference>
<dbReference type="InterPro" id="IPR036736">
    <property type="entry name" value="ACP-like_sf"/>
</dbReference>
<dbReference type="InterPro" id="IPR020806">
    <property type="entry name" value="PKS_PP-bd"/>
</dbReference>
<dbReference type="Gene3D" id="3.90.180.10">
    <property type="entry name" value="Medium-chain alcohol dehydrogenases, catalytic domain"/>
    <property type="match status" value="1"/>
</dbReference>
<dbReference type="InterPro" id="IPR018201">
    <property type="entry name" value="Ketoacyl_synth_AS"/>
</dbReference>
<keyword evidence="3" id="KW-0808">Transferase</keyword>
<dbReference type="Gene3D" id="3.40.366.10">
    <property type="entry name" value="Malonyl-Coenzyme A Acyl Carrier Protein, domain 2"/>
    <property type="match status" value="1"/>
</dbReference>
<gene>
    <name evidence="12" type="ORF">IMSHALPRED_004375</name>
</gene>
<dbReference type="InterPro" id="IPR050091">
    <property type="entry name" value="PKS_NRPS_Biosynth_Enz"/>
</dbReference>
<dbReference type="InterPro" id="IPR006162">
    <property type="entry name" value="Ppantetheine_attach_site"/>
</dbReference>
<dbReference type="PROSITE" id="PS00012">
    <property type="entry name" value="PHOSPHOPANTETHEINE"/>
    <property type="match status" value="1"/>
</dbReference>
<dbReference type="InterPro" id="IPR056501">
    <property type="entry name" value="NAD-bd_HRPKS_sdrA"/>
</dbReference>
<dbReference type="PROSITE" id="PS52004">
    <property type="entry name" value="KS3_2"/>
    <property type="match status" value="1"/>
</dbReference>
<dbReference type="InterPro" id="IPR016035">
    <property type="entry name" value="Acyl_Trfase/lysoPLipase"/>
</dbReference>
<dbReference type="InterPro" id="IPR001227">
    <property type="entry name" value="Ac_transferase_dom_sf"/>
</dbReference>
<evidence type="ECO:0000256" key="3">
    <source>
        <dbReference type="ARBA" id="ARBA00022679"/>
    </source>
</evidence>
<dbReference type="OrthoDB" id="329835at2759"/>
<dbReference type="InterPro" id="IPR016036">
    <property type="entry name" value="Malonyl_transacylase_ACP-bd"/>
</dbReference>
<evidence type="ECO:0008006" key="14">
    <source>
        <dbReference type="Google" id="ProtNLM"/>
    </source>
</evidence>
<dbReference type="Pfam" id="PF08242">
    <property type="entry name" value="Methyltransf_12"/>
    <property type="match status" value="1"/>
</dbReference>
<feature type="active site" description="Proton donor; for dehydratase activity" evidence="8">
    <location>
        <position position="1214"/>
    </location>
</feature>
<dbReference type="InterPro" id="IPR020807">
    <property type="entry name" value="PKS_DH"/>
</dbReference>
<accession>A0A8H3IHA2</accession>
<dbReference type="FunFam" id="3.40.50.720:FF:000209">
    <property type="entry name" value="Polyketide synthase Pks12"/>
    <property type="match status" value="1"/>
</dbReference>
<dbReference type="SMART" id="SM00829">
    <property type="entry name" value="PKS_ER"/>
    <property type="match status" value="1"/>
</dbReference>
<dbReference type="Gene3D" id="3.40.50.720">
    <property type="entry name" value="NAD(P)-binding Rossmann-like Domain"/>
    <property type="match status" value="1"/>
</dbReference>
<dbReference type="InterPro" id="IPR014043">
    <property type="entry name" value="Acyl_transferase_dom"/>
</dbReference>
<evidence type="ECO:0000259" key="9">
    <source>
        <dbReference type="PROSITE" id="PS50075"/>
    </source>
</evidence>
<feature type="region of interest" description="N-terminal hotdog fold" evidence="8">
    <location>
        <begin position="982"/>
        <end position="1120"/>
    </location>
</feature>
<evidence type="ECO:0000313" key="13">
    <source>
        <dbReference type="Proteomes" id="UP000664534"/>
    </source>
</evidence>
<protein>
    <recommendedName>
        <fullName evidence="14">Carrier domain-containing protein</fullName>
    </recommendedName>
</protein>
<keyword evidence="7" id="KW-0012">Acyltransferase</keyword>
<evidence type="ECO:0000256" key="1">
    <source>
        <dbReference type="ARBA" id="ARBA00022450"/>
    </source>
</evidence>
<evidence type="ECO:0000256" key="7">
    <source>
        <dbReference type="ARBA" id="ARBA00023315"/>
    </source>
</evidence>
<dbReference type="GO" id="GO:0016491">
    <property type="term" value="F:oxidoreductase activity"/>
    <property type="evidence" value="ECO:0007669"/>
    <property type="project" value="UniProtKB-KW"/>
</dbReference>
<dbReference type="Pfam" id="PF08659">
    <property type="entry name" value="KR"/>
    <property type="match status" value="1"/>
</dbReference>
<dbReference type="SMART" id="SM00823">
    <property type="entry name" value="PKS_PP"/>
    <property type="match status" value="1"/>
</dbReference>
<feature type="domain" description="Ketosynthase family 3 (KS3)" evidence="10">
    <location>
        <begin position="28"/>
        <end position="470"/>
    </location>
</feature>
<dbReference type="SUPFAM" id="SSF51735">
    <property type="entry name" value="NAD(P)-binding Rossmann-fold domains"/>
    <property type="match status" value="2"/>
</dbReference>
<dbReference type="InterPro" id="IPR029063">
    <property type="entry name" value="SAM-dependent_MTases_sf"/>
</dbReference>
<reference evidence="12" key="1">
    <citation type="submission" date="2021-03" db="EMBL/GenBank/DDBJ databases">
        <authorList>
            <person name="Tagirdzhanova G."/>
        </authorList>
    </citation>
    <scope>NUCLEOTIDE SEQUENCE</scope>
</reference>
<dbReference type="Pfam" id="PF08240">
    <property type="entry name" value="ADH_N"/>
    <property type="match status" value="1"/>
</dbReference>
<dbReference type="InterPro" id="IPR013154">
    <property type="entry name" value="ADH-like_N"/>
</dbReference>
<dbReference type="SUPFAM" id="SSF50129">
    <property type="entry name" value="GroES-like"/>
    <property type="match status" value="1"/>
</dbReference>
<keyword evidence="5" id="KW-0560">Oxidoreductase</keyword>
<dbReference type="Pfam" id="PF13602">
    <property type="entry name" value="ADH_zinc_N_2"/>
    <property type="match status" value="1"/>
</dbReference>
<sequence>MSTTVDHIANGVEGSAKTGWSHQAERAIMPIAVIGLGGRFPGDATNPKVLWEMVCQGKSAWSEFPKDRMSSEAYLHPNPSKSGMFNSRGAHFLKEDVGLFDAPFFKISPNEAKAMDPQQRILLETTYEALENAGQSLQSISGHSIGVFVGASQIDYDDLLKKDVDTMPMYTSTGTSGNMLSNRISYCFDFKGPSITMDTACSSSLAALHVACQSLRAGESKQAIVGGAHIMLSPDTMVGMSMLKLFGEEGRSYTYDSRATGYGRGEGVVSVVLKPLADAERDGDVVRAVIRNTGANQDGKTSGITFPSCDAQTRLMKSVYESAGIDPLETDYVEAHGTGTAAGDPVEAEAIARVFGAKRESDHPLYVGSVKSNIGHLEAASGLAAMVKVIRALEEGIIPPNINFETPNKDIPMEKWKLKAGRGKINPSKTHAKFGQVPTAVTPWPNSQIRQASISNFGFGGTNAHVILQQYQPSNKRQVLQNGNSEKVNGLANGHAMNGVHAELGDTFHAPESPQRRLYVLSANDKSSLLSQMEALGKYISPRLANPPDETMDRLARTLSHRRSMLEWREAMSASTLQELHDLLSTKDHSLSRPSGKPKIGFVFTGQGAQWYAMGRQLLQYPVFLKSMEDSDRILKKLGSRWSLLEELSRDAQSSLVNRSYLSQPATTAVQIALVSLFSSWGIKPATVVGHSSGEIAAAFAAGALSASACMKIAYYRGVLAESLKEKQPERRGAMLAIGASPARVRPMIKRLNSADTVLACINGPSLVTASGDAEAIAKLQSTVEDENLFNRRLKVDVAYHSPHMRDIAAEYLDAIKDVEVTSSRKASFYSSVTGTQVSPASLGAQYWVDNMVNPVQFVDAVQSIYEQKDTVPDVLLEIGPHSTLEAAIRDIMKVNPKWSSQVRYLASLARGMDAKITTLSMASRLFALGCDIDLGAINDPAGSSDAVPLNDLPSYPWNHSKRFWHESRLSSNHRLRRFPRSDLLGNLVDDYNPQEPRWRNVLRLRDLPWLADHQVQGSIILPMTGYLVMAIEAVFQYAVLRESPLSPSAKYKFREVRIPRSLPIAEDTEVEVSLALRPYKEGLQAVSKTWNEFSIFSWVSEGGWTEHCHGLVALQNENPLNPVNGERHFEAKVAKYQDTTRSLSSSCRKELGHADIYARFSRSGLDFGPTFRNVVTAWASEDRSIGVVSVPDTVKSMPHEWESIMVIHPATFDSLFQVTDFAKFNGDLSVSDLAVPVYIKEMTLSQSLPSKPGSQFMVYAQSKRNRSNDDSSDKITTFAVFDPVDPSEEPLIEVSGLATSRLPTEDANHDRNQERGLCYKIHWEPCFDLLHQAQFEHVFDLPDLAPATLQLQNLERAAWYLIQAAVRSIPEADLPKLDSHLPKLHRVFKMLLERGRKRSLPFQRVEWLECSDVEKTQFLSRFKSTDACGRLVCSVGENLEGIFKAQVDPLSIMLHDNLLERFYREHELYRRANHLCALIVDKLAHQNPSMKILEAGAGTGVTTMPILRALGNRFGLFDYTDISTGFFENVKEEQKEWAGKIQYRRFDIEQDPTDQGFEAESYDLVIGSNVFHATSNMDRTMRNVRRLLKPGGKLLIVELTNQMLSFLTVFGTLPGWWLSEEPERRDGPFMTETTWHTLLGETGFSGLDGCIAVNGDGPPVSSIMLSTAGAPGKAEYPNPQLLLSPSSSLELVEHLSSELAALTGQSPRRSTLLESDLEDQYGIVLGMDDPFWYNLDENGLRKMQAMLSSARGILWVSLSSMTRNPTVNMVTGLARTVAAENAGLRFVTLDVENQNISLTDTIMRVYKLAFASNRSSLMPEREFAEMGGVLYIPRVIGEGKNDELIVGETTAPKPEPQPFQQAGRSLQLKIGTPGLLDSFYFADDGDIDSDLHPSDIEIEVKYTGMNFKDVMIGLGQVPFDHDIGVECSGLVSAIGSDVLDVSVGDRVCAMTEGGYANRVRLNSLLATKISPATGFTESASMVIVFCTAYFAIFDVGRLSEGESILIHAAAGGVGQAAIMLSQIVKAEVFVTIRSTEKKEFLMQRYGIPEDHIFSSRDTTFEQELMDITSQRGVDVVLNSTAGDILQRSLQCLAPFGRFLEIGQRDMVQDSYISMGKFLDSVLFAGVDVGKLGRTKPLVFHNLLAKVVSLYERGAIQPVQPVTVFPISELQQALRLMQTGKHTGKFVIEAQGDSIVQALPPPSPKAIASGASASYLITGGTGGLGRSMTRWLAGQGAQTIILASRSGMAKKDIQNLVDDLHLQGTTVIVKRCDVGDRSQVEALVRDCRATLPPIRGVIHGAMALHDVLFEKMSFSEWCLNTRPRVHGAWNLHDCLASDSLDFFVMLASMSGYFGIPGQAAYAASNTFLDSFAAYRRSLGLPACTIDIGIVESVGYVAENKDRKVEISAAAHDSLKEAEFLALIKASIRPATRDAFHQTLTGCKLDLQKPLTRWAEDTKFAHVLHAVHLQTSLSSSSNKSSTDSILIKKLLKSTTCPTAAVEIVLQGLVPKLSGLLMMPREDVDVWKPLVAYGLDSLVAVELRNWISRDLEANIPLMELMNNPSIEALAAKIAERSKLVEKADVAGE</sequence>
<dbReference type="Pfam" id="PF00109">
    <property type="entry name" value="ketoacyl-synt"/>
    <property type="match status" value="1"/>
</dbReference>
<dbReference type="InterPro" id="IPR042104">
    <property type="entry name" value="PKS_dehydratase_sf"/>
</dbReference>
<dbReference type="InterPro" id="IPR020843">
    <property type="entry name" value="ER"/>
</dbReference>
<keyword evidence="1" id="KW-0596">Phosphopantetheine</keyword>
<dbReference type="Pfam" id="PF14765">
    <property type="entry name" value="PS-DH"/>
    <property type="match status" value="1"/>
</dbReference>
<evidence type="ECO:0000256" key="5">
    <source>
        <dbReference type="ARBA" id="ARBA00023002"/>
    </source>
</evidence>
<dbReference type="Gene3D" id="1.10.1200.10">
    <property type="entry name" value="ACP-like"/>
    <property type="match status" value="1"/>
</dbReference>
<dbReference type="PROSITE" id="PS52019">
    <property type="entry name" value="PKS_MFAS_DH"/>
    <property type="match status" value="1"/>
</dbReference>
<organism evidence="12 13">
    <name type="scientific">Imshaugia aleurites</name>
    <dbReference type="NCBI Taxonomy" id="172621"/>
    <lineage>
        <taxon>Eukaryota</taxon>
        <taxon>Fungi</taxon>
        <taxon>Dikarya</taxon>
        <taxon>Ascomycota</taxon>
        <taxon>Pezizomycotina</taxon>
        <taxon>Lecanoromycetes</taxon>
        <taxon>OSLEUM clade</taxon>
        <taxon>Lecanoromycetidae</taxon>
        <taxon>Lecanorales</taxon>
        <taxon>Lecanorineae</taxon>
        <taxon>Parmeliaceae</taxon>
        <taxon>Imshaugia</taxon>
    </lineage>
</organism>
<dbReference type="InterPro" id="IPR057326">
    <property type="entry name" value="KR_dom"/>
</dbReference>
<comment type="caution">
    <text evidence="12">The sequence shown here is derived from an EMBL/GenBank/DDBJ whole genome shotgun (WGS) entry which is preliminary data.</text>
</comment>
<dbReference type="GO" id="GO:0006633">
    <property type="term" value="P:fatty acid biosynthetic process"/>
    <property type="evidence" value="ECO:0007669"/>
    <property type="project" value="InterPro"/>
</dbReference>
<dbReference type="InterPro" id="IPR013217">
    <property type="entry name" value="Methyltransf_12"/>
</dbReference>
<evidence type="ECO:0000256" key="6">
    <source>
        <dbReference type="ARBA" id="ARBA00023268"/>
    </source>
</evidence>
<dbReference type="GO" id="GO:0004315">
    <property type="term" value="F:3-oxoacyl-[acyl-carrier-protein] synthase activity"/>
    <property type="evidence" value="ECO:0007669"/>
    <property type="project" value="InterPro"/>
</dbReference>
<dbReference type="SMART" id="SM00825">
    <property type="entry name" value="PKS_KS"/>
    <property type="match status" value="1"/>
</dbReference>
<keyword evidence="13" id="KW-1185">Reference proteome</keyword>
<dbReference type="EMBL" id="CAJPDT010000021">
    <property type="protein sequence ID" value="CAF9918683.1"/>
    <property type="molecule type" value="Genomic_DNA"/>
</dbReference>
<dbReference type="InterPro" id="IPR032821">
    <property type="entry name" value="PKS_assoc"/>
</dbReference>
<feature type="domain" description="Carrier" evidence="9">
    <location>
        <begin position="2498"/>
        <end position="2575"/>
    </location>
</feature>
<keyword evidence="2" id="KW-0597">Phosphoprotein</keyword>
<proteinExistence type="predicted"/>
<dbReference type="Gene3D" id="3.30.70.3290">
    <property type="match status" value="1"/>
</dbReference>
<dbReference type="GO" id="GO:0004312">
    <property type="term" value="F:fatty acid synthase activity"/>
    <property type="evidence" value="ECO:0007669"/>
    <property type="project" value="TreeGrafter"/>
</dbReference>
<dbReference type="Pfam" id="PF02801">
    <property type="entry name" value="Ketoacyl-synt_C"/>
    <property type="match status" value="1"/>
</dbReference>
<dbReference type="InterPro" id="IPR049900">
    <property type="entry name" value="PKS_mFAS_DH"/>
</dbReference>
<feature type="active site" description="Proton acceptor; for dehydratase activity" evidence="8">
    <location>
        <position position="1014"/>
    </location>
</feature>
<dbReference type="Pfam" id="PF00698">
    <property type="entry name" value="Acyl_transf_1"/>
    <property type="match status" value="1"/>
</dbReference>
<dbReference type="InterPro" id="IPR014031">
    <property type="entry name" value="Ketoacyl_synth_C"/>
</dbReference>